<name>Q4SST9_TETNG</name>
<proteinExistence type="predicted"/>
<protein>
    <submittedName>
        <fullName evidence="2">(spotted green pufferfish) hypothetical protein</fullName>
    </submittedName>
</protein>
<sequence>MRKAKLEEQKLEVSLVKKNLSSCEQKYERKLNNLLQAKREFERLLFWGPGSDSSYATPFVTGFEGISQSSSRMGEREG</sequence>
<reference evidence="2" key="2">
    <citation type="submission" date="2004-02" db="EMBL/GenBank/DDBJ databases">
        <authorList>
            <consortium name="Genoscope"/>
            <consortium name="Whitehead Institute Centre for Genome Research"/>
        </authorList>
    </citation>
    <scope>NUCLEOTIDE SEQUENCE</scope>
</reference>
<keyword evidence="1" id="KW-0175">Coiled coil</keyword>
<evidence type="ECO:0000313" key="2">
    <source>
        <dbReference type="EMBL" id="CAF96293.1"/>
    </source>
</evidence>
<dbReference type="KEGG" id="tng:GSTEN00013266G001"/>
<comment type="caution">
    <text evidence="2">The sequence shown here is derived from an EMBL/GenBank/DDBJ whole genome shotgun (WGS) entry which is preliminary data.</text>
</comment>
<accession>Q4SST9</accession>
<dbReference type="EMBL" id="CAAE01014347">
    <property type="protein sequence ID" value="CAF96293.1"/>
    <property type="molecule type" value="Genomic_DNA"/>
</dbReference>
<feature type="coiled-coil region" evidence="1">
    <location>
        <begin position="6"/>
        <end position="44"/>
    </location>
</feature>
<evidence type="ECO:0000256" key="1">
    <source>
        <dbReference type="SAM" id="Coils"/>
    </source>
</evidence>
<organism evidence="2">
    <name type="scientific">Tetraodon nigroviridis</name>
    <name type="common">Spotted green pufferfish</name>
    <name type="synonym">Chelonodon nigroviridis</name>
    <dbReference type="NCBI Taxonomy" id="99883"/>
    <lineage>
        <taxon>Eukaryota</taxon>
        <taxon>Metazoa</taxon>
        <taxon>Chordata</taxon>
        <taxon>Craniata</taxon>
        <taxon>Vertebrata</taxon>
        <taxon>Euteleostomi</taxon>
        <taxon>Actinopterygii</taxon>
        <taxon>Neopterygii</taxon>
        <taxon>Teleostei</taxon>
        <taxon>Neoteleostei</taxon>
        <taxon>Acanthomorphata</taxon>
        <taxon>Eupercaria</taxon>
        <taxon>Tetraodontiformes</taxon>
        <taxon>Tetradontoidea</taxon>
        <taxon>Tetraodontidae</taxon>
        <taxon>Tetraodon</taxon>
    </lineage>
</organism>
<gene>
    <name evidence="2" type="ORF">GSTENG00013266001</name>
</gene>
<reference evidence="2" key="1">
    <citation type="journal article" date="2004" name="Nature">
        <title>Genome duplication in the teleost fish Tetraodon nigroviridis reveals the early vertebrate proto-karyotype.</title>
        <authorList>
            <person name="Jaillon O."/>
            <person name="Aury J.-M."/>
            <person name="Brunet F."/>
            <person name="Petit J.-L."/>
            <person name="Stange-Thomann N."/>
            <person name="Mauceli E."/>
            <person name="Bouneau L."/>
            <person name="Fischer C."/>
            <person name="Ozouf-Costaz C."/>
            <person name="Bernot A."/>
            <person name="Nicaud S."/>
            <person name="Jaffe D."/>
            <person name="Fisher S."/>
            <person name="Lutfalla G."/>
            <person name="Dossat C."/>
            <person name="Segurens B."/>
            <person name="Dasilva C."/>
            <person name="Salanoubat M."/>
            <person name="Levy M."/>
            <person name="Boudet N."/>
            <person name="Castellano S."/>
            <person name="Anthouard V."/>
            <person name="Jubin C."/>
            <person name="Castelli V."/>
            <person name="Katinka M."/>
            <person name="Vacherie B."/>
            <person name="Biemont C."/>
            <person name="Skalli Z."/>
            <person name="Cattolico L."/>
            <person name="Poulain J."/>
            <person name="De Berardinis V."/>
            <person name="Cruaud C."/>
            <person name="Duprat S."/>
            <person name="Brottier P."/>
            <person name="Coutanceau J.-P."/>
            <person name="Gouzy J."/>
            <person name="Parra G."/>
            <person name="Lardier G."/>
            <person name="Chapple C."/>
            <person name="McKernan K.J."/>
            <person name="McEwan P."/>
            <person name="Bosak S."/>
            <person name="Kellis M."/>
            <person name="Volff J.-N."/>
            <person name="Guigo R."/>
            <person name="Zody M.C."/>
            <person name="Mesirov J."/>
            <person name="Lindblad-Toh K."/>
            <person name="Birren B."/>
            <person name="Nusbaum C."/>
            <person name="Kahn D."/>
            <person name="Robinson-Rechavi M."/>
            <person name="Laudet V."/>
            <person name="Schachter V."/>
            <person name="Quetier F."/>
            <person name="Saurin W."/>
            <person name="Scarpelli C."/>
            <person name="Wincker P."/>
            <person name="Lander E.S."/>
            <person name="Weissenbach J."/>
            <person name="Roest Crollius H."/>
        </authorList>
    </citation>
    <scope>NUCLEOTIDE SEQUENCE [LARGE SCALE GENOMIC DNA]</scope>
</reference>
<dbReference type="AlphaFoldDB" id="Q4SST9"/>